<name>A0A4U5WKB0_STRLS</name>
<dbReference type="GO" id="GO:0019441">
    <property type="term" value="P:L-tryptophan catabolic process to kynurenine"/>
    <property type="evidence" value="ECO:0007669"/>
    <property type="project" value="UniProtKB-UniRule"/>
</dbReference>
<organism evidence="3 4">
    <name type="scientific">Streptomyces lasalocidi</name>
    <name type="common">Streptomyces lasaliensis</name>
    <dbReference type="NCBI Taxonomy" id="324833"/>
    <lineage>
        <taxon>Bacteria</taxon>
        <taxon>Bacillati</taxon>
        <taxon>Actinomycetota</taxon>
        <taxon>Actinomycetes</taxon>
        <taxon>Kitasatosporales</taxon>
        <taxon>Streptomycetaceae</taxon>
        <taxon>Streptomyces</taxon>
    </lineage>
</organism>
<dbReference type="AlphaFoldDB" id="A0A4U5WKB0"/>
<keyword evidence="1" id="KW-0408">Iron</keyword>
<keyword evidence="1" id="KW-0479">Metal-binding</keyword>
<comment type="pathway">
    <text evidence="1">Amino-acid degradation; L-tryptophan degradation via kynurenine pathway; L-kynurenine from L-tryptophan: step 1/2.</text>
</comment>
<dbReference type="FunFam" id="1.20.58.480:FF:000007">
    <property type="entry name" value="Tryptophan 2,3-dioxygenase"/>
    <property type="match status" value="1"/>
</dbReference>
<sequence length="279" mass="31213">MSHEAHEAEEPATPHLDFQGTTPYEDYVKADVLTHLQHLLSDDPGEMVFLVTTQVMELWFTVVVHEWETAARALREDDIPTATAALKRSVRELEALNASWKPLGQLTPAQFNSYRSALGDGSGFQSAMYRRMEFLLGDKSASMLVPHRGAPRVHAELEKALHEPSLYDEVVRLLARRGYDIPDDVLLRDVSRRYEPSDAVEAAWAAVYAGDQNGELARLGEALTDVGELVWRWRNDHLVATRRAMGAKQGTGGSAGVAWLEKRAQKSVFPELWTARSHV</sequence>
<protein>
    <recommendedName>
        <fullName evidence="1">Tryptophan 2,3-dioxygenase</fullName>
        <shortName evidence="1">TDO</shortName>
        <ecNumber evidence="1">1.13.11.11</ecNumber>
    </recommendedName>
    <alternativeName>
        <fullName evidence="1">Tryptamin 2,3-dioxygenase</fullName>
    </alternativeName>
    <alternativeName>
        <fullName evidence="1">Tryptophan oxygenase</fullName>
        <shortName evidence="1">TO</shortName>
        <shortName evidence="1">TRPO</shortName>
    </alternativeName>
    <alternativeName>
        <fullName evidence="1">Tryptophan pyrrolase</fullName>
    </alternativeName>
    <alternativeName>
        <fullName evidence="1">Tryptophanase</fullName>
    </alternativeName>
</protein>
<dbReference type="Proteomes" id="UP000305929">
    <property type="component" value="Unassembled WGS sequence"/>
</dbReference>
<evidence type="ECO:0000256" key="1">
    <source>
        <dbReference type="HAMAP-Rule" id="MF_01972"/>
    </source>
</evidence>
<keyword evidence="4" id="KW-1185">Reference proteome</keyword>
<dbReference type="PANTHER" id="PTHR10138">
    <property type="entry name" value="TRYPTOPHAN 2,3-DIOXYGENASE"/>
    <property type="match status" value="1"/>
</dbReference>
<feature type="binding site" description="axial binding residue" evidence="1">
    <location>
        <position position="237"/>
    </location>
    <ligand>
        <name>heme</name>
        <dbReference type="ChEBI" id="CHEBI:30413"/>
    </ligand>
    <ligandPart>
        <name>Fe</name>
        <dbReference type="ChEBI" id="CHEBI:18248"/>
    </ligandPart>
</feature>
<comment type="function">
    <text evidence="1">Heme-dependent dioxygenase that catalyzes the oxidative cleavage of the L-tryptophan (L-Trp) pyrrole ring and converts L-tryptophan to N-formyl-L-kynurenine. Catalyzes the oxidative cleavage of the indole moiety.</text>
</comment>
<dbReference type="EC" id="1.13.11.11" evidence="1"/>
<keyword evidence="1" id="KW-0823">Tryptophan catabolism</keyword>
<dbReference type="GO" id="GO:0019442">
    <property type="term" value="P:L-tryptophan catabolic process to acetyl-CoA"/>
    <property type="evidence" value="ECO:0007669"/>
    <property type="project" value="TreeGrafter"/>
</dbReference>
<keyword evidence="1 3" id="KW-0223">Dioxygenase</keyword>
<dbReference type="GO" id="GO:0020037">
    <property type="term" value="F:heme binding"/>
    <property type="evidence" value="ECO:0007669"/>
    <property type="project" value="UniProtKB-UniRule"/>
</dbReference>
<comment type="similarity">
    <text evidence="1">Belongs to the tryptophan 2,3-dioxygenase family.</text>
</comment>
<comment type="subunit">
    <text evidence="1">Homotetramer.</text>
</comment>
<dbReference type="InterPro" id="IPR037217">
    <property type="entry name" value="Trp/Indoleamine_2_3_dOase-like"/>
</dbReference>
<evidence type="ECO:0000313" key="3">
    <source>
        <dbReference type="EMBL" id="TKT01932.1"/>
    </source>
</evidence>
<accession>A0A4U5WKB0</accession>
<dbReference type="HAMAP" id="MF_01972">
    <property type="entry name" value="T23O"/>
    <property type="match status" value="1"/>
</dbReference>
<feature type="binding site" evidence="1">
    <location>
        <position position="115"/>
    </location>
    <ligand>
        <name>substrate</name>
    </ligand>
</feature>
<evidence type="ECO:0000313" key="4">
    <source>
        <dbReference type="Proteomes" id="UP000305929"/>
    </source>
</evidence>
<dbReference type="GO" id="GO:0046872">
    <property type="term" value="F:metal ion binding"/>
    <property type="evidence" value="ECO:0007669"/>
    <property type="project" value="UniProtKB-KW"/>
</dbReference>
<dbReference type="UniPathway" id="UPA00333">
    <property type="reaction ID" value="UER00453"/>
</dbReference>
<proteinExistence type="inferred from homology"/>
<feature type="binding site" evidence="1">
    <location>
        <position position="251"/>
    </location>
    <ligand>
        <name>substrate</name>
    </ligand>
</feature>
<evidence type="ECO:0000256" key="2">
    <source>
        <dbReference type="SAM" id="MobiDB-lite"/>
    </source>
</evidence>
<dbReference type="GO" id="GO:0004833">
    <property type="term" value="F:L-tryptophan 2,3-dioxygenase activity"/>
    <property type="evidence" value="ECO:0007669"/>
    <property type="project" value="UniProtKB-UniRule"/>
</dbReference>
<dbReference type="RefSeq" id="WP_137307929.1">
    <property type="nucleotide sequence ID" value="NZ_SZNQ01000001.1"/>
</dbReference>
<comment type="caution">
    <text evidence="1">Lacks conserved residue(s) required for the propagation of feature annotation.</text>
</comment>
<dbReference type="Pfam" id="PF03301">
    <property type="entry name" value="Trp_dioxygenase"/>
    <property type="match status" value="1"/>
</dbReference>
<dbReference type="SUPFAM" id="SSF140959">
    <property type="entry name" value="Indolic compounds 2,3-dioxygenase-like"/>
    <property type="match status" value="1"/>
</dbReference>
<feature type="region of interest" description="Disordered" evidence="2">
    <location>
        <begin position="1"/>
        <end position="20"/>
    </location>
</feature>
<dbReference type="EMBL" id="SZNQ01000001">
    <property type="protein sequence ID" value="TKT01932.1"/>
    <property type="molecule type" value="Genomic_DNA"/>
</dbReference>
<comment type="cofactor">
    <cofactor evidence="1">
        <name>heme</name>
        <dbReference type="ChEBI" id="CHEBI:30413"/>
    </cofactor>
    <text evidence="1">Binds 1 heme group per subunit.</text>
</comment>
<comment type="caution">
    <text evidence="3">The sequence shown here is derived from an EMBL/GenBank/DDBJ whole genome shotgun (WGS) entry which is preliminary data.</text>
</comment>
<keyword evidence="1" id="KW-0349">Heme</keyword>
<dbReference type="Gene3D" id="1.20.58.480">
    <property type="match status" value="1"/>
</dbReference>
<dbReference type="PANTHER" id="PTHR10138:SF0">
    <property type="entry name" value="TRYPTOPHAN 2,3-DIOXYGENASE"/>
    <property type="match status" value="1"/>
</dbReference>
<gene>
    <name evidence="1" type="primary">kynA</name>
    <name evidence="3" type="ORF">E4U91_18750</name>
</gene>
<keyword evidence="1" id="KW-0560">Oxidoreductase</keyword>
<reference evidence="3 4" key="1">
    <citation type="submission" date="2019-04" db="EMBL/GenBank/DDBJ databases">
        <title>Streptomyces lasaliensis sp. nov., an Actinomycete isolated from soil which produces the polyether antibiotic lasalocid.</title>
        <authorList>
            <person name="Erwin G."/>
            <person name="Haber C."/>
        </authorList>
    </citation>
    <scope>NUCLEOTIDE SEQUENCE [LARGE SCALE GENOMIC DNA]</scope>
    <source>
        <strain evidence="3 4">X-537</strain>
    </source>
</reference>
<dbReference type="OrthoDB" id="9776847at2"/>
<comment type="catalytic activity">
    <reaction evidence="1">
        <text>L-tryptophan + O2 = N-formyl-L-kynurenine</text>
        <dbReference type="Rhea" id="RHEA:24536"/>
        <dbReference type="ChEBI" id="CHEBI:15379"/>
        <dbReference type="ChEBI" id="CHEBI:57912"/>
        <dbReference type="ChEBI" id="CHEBI:58629"/>
        <dbReference type="EC" id="1.13.11.11"/>
    </reaction>
</comment>
<dbReference type="InterPro" id="IPR004981">
    <property type="entry name" value="Trp_2_3_dOase"/>
</dbReference>